<dbReference type="EMBL" id="MU074476">
    <property type="protein sequence ID" value="KAF5825246.1"/>
    <property type="molecule type" value="Genomic_DNA"/>
</dbReference>
<feature type="compositionally biased region" description="Low complexity" evidence="1">
    <location>
        <begin position="30"/>
        <end position="39"/>
    </location>
</feature>
<reference evidence="2" key="1">
    <citation type="submission" date="2017-08" db="EMBL/GenBank/DDBJ databases">
        <authorList>
            <person name="Polle J.E."/>
            <person name="Barry K."/>
            <person name="Cushman J."/>
            <person name="Schmutz J."/>
            <person name="Tran D."/>
            <person name="Hathwaick L.T."/>
            <person name="Yim W.C."/>
            <person name="Jenkins J."/>
            <person name="Mckie-Krisberg Z.M."/>
            <person name="Prochnik S."/>
            <person name="Lindquist E."/>
            <person name="Dockter R.B."/>
            <person name="Adam C."/>
            <person name="Molina H."/>
            <person name="Bunkerborg J."/>
            <person name="Jin E."/>
            <person name="Buchheim M."/>
            <person name="Magnuson J."/>
        </authorList>
    </citation>
    <scope>NUCLEOTIDE SEQUENCE</scope>
    <source>
        <strain evidence="2">CCAP 19/18</strain>
    </source>
</reference>
<gene>
    <name evidence="2" type="ORF">DUNSADRAFT_13025</name>
</gene>
<proteinExistence type="predicted"/>
<feature type="region of interest" description="Disordered" evidence="1">
    <location>
        <begin position="30"/>
        <end position="56"/>
    </location>
</feature>
<evidence type="ECO:0000313" key="3">
    <source>
        <dbReference type="Proteomes" id="UP000815325"/>
    </source>
</evidence>
<keyword evidence="3" id="KW-1185">Reference proteome</keyword>
<sequence length="113" mass="11999">MDLDWSQLYALLHGEVQNLNDNPLFNSSSSMLDSPFSSSARPTAETRTAKVPTCTDDTESGHCWTMSSKGAHPGAHASDQALSGSLCVKSRQGSTLQGVDFEAAKQRIAGKAV</sequence>
<evidence type="ECO:0000313" key="2">
    <source>
        <dbReference type="EMBL" id="KAF5825246.1"/>
    </source>
</evidence>
<dbReference type="Proteomes" id="UP000815325">
    <property type="component" value="Unassembled WGS sequence"/>
</dbReference>
<organism evidence="2 3">
    <name type="scientific">Dunaliella salina</name>
    <name type="common">Green alga</name>
    <name type="synonym">Protococcus salinus</name>
    <dbReference type="NCBI Taxonomy" id="3046"/>
    <lineage>
        <taxon>Eukaryota</taxon>
        <taxon>Viridiplantae</taxon>
        <taxon>Chlorophyta</taxon>
        <taxon>core chlorophytes</taxon>
        <taxon>Chlorophyceae</taxon>
        <taxon>CS clade</taxon>
        <taxon>Chlamydomonadales</taxon>
        <taxon>Dunaliellaceae</taxon>
        <taxon>Dunaliella</taxon>
    </lineage>
</organism>
<comment type="caution">
    <text evidence="2">The sequence shown here is derived from an EMBL/GenBank/DDBJ whole genome shotgun (WGS) entry which is preliminary data.</text>
</comment>
<evidence type="ECO:0000256" key="1">
    <source>
        <dbReference type="SAM" id="MobiDB-lite"/>
    </source>
</evidence>
<evidence type="ECO:0008006" key="4">
    <source>
        <dbReference type="Google" id="ProtNLM"/>
    </source>
</evidence>
<accession>A0ABQ7FRB7</accession>
<name>A0ABQ7FRB7_DUNSA</name>
<protein>
    <recommendedName>
        <fullName evidence="4">Encoded protein</fullName>
    </recommendedName>
</protein>